<dbReference type="RefSeq" id="WP_069437437.1">
    <property type="nucleotide sequence ID" value="NZ_LPWG01000011.1"/>
</dbReference>
<comment type="caution">
    <text evidence="2">The sequence shown here is derived from an EMBL/GenBank/DDBJ whole genome shotgun (WGS) entry which is preliminary data.</text>
</comment>
<dbReference type="InterPro" id="IPR028973">
    <property type="entry name" value="PhnB-like"/>
</dbReference>
<dbReference type="PANTHER" id="PTHR33990:SF1">
    <property type="entry name" value="PROTEIN YJDN"/>
    <property type="match status" value="1"/>
</dbReference>
<dbReference type="OrthoDB" id="9795306at2"/>
<sequence>MRLNPYLNFPGTCREAFTAYQKILGGDIVAMMTFAEMPGDYTPPPELKDMIAHARLAIGDQVLMASDAGPDHYKPMQGTSVTLNIDDPDEAERTYATLAEGGAAEMPLQETFWAFKFGTLTDRFGTRWMINCMKPD</sequence>
<keyword evidence="3" id="KW-1185">Reference proteome</keyword>
<dbReference type="STRING" id="1774968.AUC68_04025"/>
<feature type="domain" description="PhnB-like" evidence="1">
    <location>
        <begin position="4"/>
        <end position="130"/>
    </location>
</feature>
<dbReference type="InterPro" id="IPR029068">
    <property type="entry name" value="Glyas_Bleomycin-R_OHBP_Dase"/>
</dbReference>
<dbReference type="EMBL" id="LPWG01000011">
    <property type="protein sequence ID" value="ODR99503.1"/>
    <property type="molecule type" value="Genomic_DNA"/>
</dbReference>
<evidence type="ECO:0000313" key="2">
    <source>
        <dbReference type="EMBL" id="ODR99503.1"/>
    </source>
</evidence>
<dbReference type="SUPFAM" id="SSF54593">
    <property type="entry name" value="Glyoxalase/Bleomycin resistance protein/Dihydroxybiphenyl dioxygenase"/>
    <property type="match status" value="1"/>
</dbReference>
<evidence type="ECO:0000313" key="3">
    <source>
        <dbReference type="Proteomes" id="UP000094501"/>
    </source>
</evidence>
<accession>A0A1E3W174</accession>
<organism evidence="2 3">
    <name type="scientific">Methyloceanibacter methanicus</name>
    <dbReference type="NCBI Taxonomy" id="1774968"/>
    <lineage>
        <taxon>Bacteria</taxon>
        <taxon>Pseudomonadati</taxon>
        <taxon>Pseudomonadota</taxon>
        <taxon>Alphaproteobacteria</taxon>
        <taxon>Hyphomicrobiales</taxon>
        <taxon>Hyphomicrobiaceae</taxon>
        <taxon>Methyloceanibacter</taxon>
    </lineage>
</organism>
<dbReference type="Gene3D" id="3.10.180.10">
    <property type="entry name" value="2,3-Dihydroxybiphenyl 1,2-Dioxygenase, domain 1"/>
    <property type="match status" value="1"/>
</dbReference>
<dbReference type="Proteomes" id="UP000094501">
    <property type="component" value="Unassembled WGS sequence"/>
</dbReference>
<reference evidence="2 3" key="1">
    <citation type="journal article" date="2016" name="Environ. Microbiol.">
        <title>New Methyloceanibacter diversity from North Sea sediments includes methanotroph containing solely the soluble methane monooxygenase.</title>
        <authorList>
            <person name="Vekeman B."/>
            <person name="Kerckhof F.M."/>
            <person name="Cremers G."/>
            <person name="de Vos P."/>
            <person name="Vandamme P."/>
            <person name="Boon N."/>
            <person name="Op den Camp H.J."/>
            <person name="Heylen K."/>
        </authorList>
    </citation>
    <scope>NUCLEOTIDE SEQUENCE [LARGE SCALE GENOMIC DNA]</scope>
    <source>
        <strain evidence="2 3">R-67174</strain>
    </source>
</reference>
<dbReference type="Pfam" id="PF06983">
    <property type="entry name" value="3-dmu-9_3-mt"/>
    <property type="match status" value="1"/>
</dbReference>
<dbReference type="AlphaFoldDB" id="A0A1E3W174"/>
<dbReference type="CDD" id="cd06588">
    <property type="entry name" value="PhnB_like"/>
    <property type="match status" value="1"/>
</dbReference>
<protein>
    <recommendedName>
        <fullName evidence="1">PhnB-like domain-containing protein</fullName>
    </recommendedName>
</protein>
<gene>
    <name evidence="2" type="ORF">AUC68_04025</name>
</gene>
<evidence type="ECO:0000259" key="1">
    <source>
        <dbReference type="Pfam" id="PF06983"/>
    </source>
</evidence>
<proteinExistence type="predicted"/>
<dbReference type="PANTHER" id="PTHR33990">
    <property type="entry name" value="PROTEIN YJDN-RELATED"/>
    <property type="match status" value="1"/>
</dbReference>
<name>A0A1E3W174_9HYPH</name>